<evidence type="ECO:0000256" key="1">
    <source>
        <dbReference type="RuleBase" id="RU003860"/>
    </source>
</evidence>
<dbReference type="Gene3D" id="3.10.20.90">
    <property type="entry name" value="Phosphatidylinositol 3-kinase Catalytic Subunit, Chain A, domain 1"/>
    <property type="match status" value="1"/>
</dbReference>
<dbReference type="InterPro" id="IPR002634">
    <property type="entry name" value="BolA"/>
</dbReference>
<dbReference type="SUPFAM" id="SSF82657">
    <property type="entry name" value="BolA-like"/>
    <property type="match status" value="1"/>
</dbReference>
<accession>A0A139ALS7</accession>
<dbReference type="PANTHER" id="PTHR46230">
    <property type="match status" value="1"/>
</dbReference>
<evidence type="ECO:0000313" key="3">
    <source>
        <dbReference type="Proteomes" id="UP000070544"/>
    </source>
</evidence>
<evidence type="ECO:0000313" key="2">
    <source>
        <dbReference type="EMBL" id="KXS17405.1"/>
    </source>
</evidence>
<dbReference type="OrthoDB" id="411584at2759"/>
<organism evidence="2 3">
    <name type="scientific">Gonapodya prolifera (strain JEL478)</name>
    <name type="common">Monoblepharis prolifera</name>
    <dbReference type="NCBI Taxonomy" id="1344416"/>
    <lineage>
        <taxon>Eukaryota</taxon>
        <taxon>Fungi</taxon>
        <taxon>Fungi incertae sedis</taxon>
        <taxon>Chytridiomycota</taxon>
        <taxon>Chytridiomycota incertae sedis</taxon>
        <taxon>Monoblepharidomycetes</taxon>
        <taxon>Monoblepharidales</taxon>
        <taxon>Gonapodyaceae</taxon>
        <taxon>Gonapodya</taxon>
    </lineage>
</organism>
<comment type="similarity">
    <text evidence="1">Belongs to the BolA/IbaG family.</text>
</comment>
<dbReference type="Proteomes" id="UP000070544">
    <property type="component" value="Unassembled WGS sequence"/>
</dbReference>
<reference evidence="2 3" key="1">
    <citation type="journal article" date="2015" name="Genome Biol. Evol.">
        <title>Phylogenomic analyses indicate that early fungi evolved digesting cell walls of algal ancestors of land plants.</title>
        <authorList>
            <person name="Chang Y."/>
            <person name="Wang S."/>
            <person name="Sekimoto S."/>
            <person name="Aerts A.L."/>
            <person name="Choi C."/>
            <person name="Clum A."/>
            <person name="LaButti K.M."/>
            <person name="Lindquist E.A."/>
            <person name="Yee Ngan C."/>
            <person name="Ohm R.A."/>
            <person name="Salamov A.A."/>
            <person name="Grigoriev I.V."/>
            <person name="Spatafora J.W."/>
            <person name="Berbee M.L."/>
        </authorList>
    </citation>
    <scope>NUCLEOTIDE SEQUENCE [LARGE SCALE GENOMIC DNA]</scope>
    <source>
        <strain evidence="2 3">JEL478</strain>
    </source>
</reference>
<dbReference type="InterPro" id="IPR036065">
    <property type="entry name" value="BolA-like_sf"/>
</dbReference>
<protein>
    <submittedName>
        <fullName evidence="2">Bola-like protein</fullName>
    </submittedName>
</protein>
<gene>
    <name evidence="2" type="ORF">M427DRAFT_30532</name>
</gene>
<dbReference type="AlphaFoldDB" id="A0A139ALS7"/>
<dbReference type="EMBL" id="KQ965747">
    <property type="protein sequence ID" value="KXS17405.1"/>
    <property type="molecule type" value="Genomic_DNA"/>
</dbReference>
<dbReference type="OMA" id="CLGGFGK"/>
<dbReference type="Pfam" id="PF01722">
    <property type="entry name" value="BolA"/>
    <property type="match status" value="1"/>
</dbReference>
<keyword evidence="3" id="KW-1185">Reference proteome</keyword>
<dbReference type="PIRSF" id="PIRSF003113">
    <property type="entry name" value="BolA"/>
    <property type="match status" value="1"/>
</dbReference>
<dbReference type="PANTHER" id="PTHR46230:SF7">
    <property type="entry name" value="BOLA-LIKE PROTEIN 1"/>
    <property type="match status" value="1"/>
</dbReference>
<sequence length="104" mass="11512">MAEPTGPIASSIKEKIASALKPTHIDIVDDSSKHRGHAAMKGLNPEETHFSVTVVSEEFAGKPMVKRHQLIYSLLDEELKVKGLHALGLTTKTPDEWEKLQSKR</sequence>
<dbReference type="STRING" id="1344416.A0A139ALS7"/>
<name>A0A139ALS7_GONPJ</name>
<dbReference type="GO" id="GO:0016226">
    <property type="term" value="P:iron-sulfur cluster assembly"/>
    <property type="evidence" value="ECO:0007669"/>
    <property type="project" value="TreeGrafter"/>
</dbReference>
<proteinExistence type="inferred from homology"/>